<dbReference type="RefSeq" id="WP_189140080.1">
    <property type="nucleotide sequence ID" value="NZ_BMNK01000006.1"/>
</dbReference>
<feature type="compositionally biased region" description="Low complexity" evidence="1">
    <location>
        <begin position="10"/>
        <end position="34"/>
    </location>
</feature>
<comment type="caution">
    <text evidence="2">The sequence shown here is derived from an EMBL/GenBank/DDBJ whole genome shotgun (WGS) entry which is preliminary data.</text>
</comment>
<evidence type="ECO:0000313" key="2">
    <source>
        <dbReference type="EMBL" id="GGP08259.1"/>
    </source>
</evidence>
<feature type="region of interest" description="Disordered" evidence="1">
    <location>
        <begin position="1"/>
        <end position="39"/>
    </location>
</feature>
<name>A0A918A5I6_9ACTN</name>
<sequence length="98" mass="9398">MDGAPVAGDPVEGAPVEGAPVAGGPEVAGGAVAEGDAEGWAGGCSAGVVPSTVTVTLGAGEDDVSPEPIPVRNPRRNPSTAAIPDTSRMIVGLLDARG</sequence>
<dbReference type="EMBL" id="BMNK01000006">
    <property type="protein sequence ID" value="GGP08259.1"/>
    <property type="molecule type" value="Genomic_DNA"/>
</dbReference>
<reference evidence="2" key="1">
    <citation type="journal article" date="2014" name="Int. J. Syst. Evol. Microbiol.">
        <title>Complete genome sequence of Corynebacterium casei LMG S-19264T (=DSM 44701T), isolated from a smear-ripened cheese.</title>
        <authorList>
            <consortium name="US DOE Joint Genome Institute (JGI-PGF)"/>
            <person name="Walter F."/>
            <person name="Albersmeier A."/>
            <person name="Kalinowski J."/>
            <person name="Ruckert C."/>
        </authorList>
    </citation>
    <scope>NUCLEOTIDE SEQUENCE</scope>
    <source>
        <strain evidence="2">CGMCC 4.7430</strain>
    </source>
</reference>
<accession>A0A918A5I6</accession>
<feature type="region of interest" description="Disordered" evidence="1">
    <location>
        <begin position="59"/>
        <end position="82"/>
    </location>
</feature>
<dbReference type="AlphaFoldDB" id="A0A918A5I6"/>
<reference evidence="2" key="2">
    <citation type="submission" date="2020-09" db="EMBL/GenBank/DDBJ databases">
        <authorList>
            <person name="Sun Q."/>
            <person name="Zhou Y."/>
        </authorList>
    </citation>
    <scope>NUCLEOTIDE SEQUENCE</scope>
    <source>
        <strain evidence="2">CGMCC 4.7430</strain>
    </source>
</reference>
<evidence type="ECO:0000256" key="1">
    <source>
        <dbReference type="SAM" id="MobiDB-lite"/>
    </source>
</evidence>
<evidence type="ECO:0000313" key="3">
    <source>
        <dbReference type="Proteomes" id="UP000660745"/>
    </source>
</evidence>
<keyword evidence="3" id="KW-1185">Reference proteome</keyword>
<dbReference type="Proteomes" id="UP000660745">
    <property type="component" value="Unassembled WGS sequence"/>
</dbReference>
<organism evidence="2 3">
    <name type="scientific">Nonomuraea glycinis</name>
    <dbReference type="NCBI Taxonomy" id="2047744"/>
    <lineage>
        <taxon>Bacteria</taxon>
        <taxon>Bacillati</taxon>
        <taxon>Actinomycetota</taxon>
        <taxon>Actinomycetes</taxon>
        <taxon>Streptosporangiales</taxon>
        <taxon>Streptosporangiaceae</taxon>
        <taxon>Nonomuraea</taxon>
    </lineage>
</organism>
<gene>
    <name evidence="2" type="ORF">GCM10012278_39260</name>
</gene>
<protein>
    <submittedName>
        <fullName evidence="2">Uncharacterized protein</fullName>
    </submittedName>
</protein>
<proteinExistence type="predicted"/>